<dbReference type="SMART" id="SM00382">
    <property type="entry name" value="AAA"/>
    <property type="match status" value="1"/>
</dbReference>
<comment type="cofactor">
    <cofactor evidence="9">
        <name>Zn(2+)</name>
        <dbReference type="ChEBI" id="CHEBI:29105"/>
    </cofactor>
    <text evidence="9">Binds 1 zinc ion per subunit.</text>
</comment>
<dbReference type="EC" id="3.4.24.-" evidence="9"/>
<keyword evidence="8 9" id="KW-0482">Metalloprotease</keyword>
<evidence type="ECO:0000256" key="3">
    <source>
        <dbReference type="ARBA" id="ARBA00022723"/>
    </source>
</evidence>
<comment type="similarity">
    <text evidence="10">Belongs to the AAA ATPase family.</text>
</comment>
<feature type="binding site" evidence="9">
    <location>
        <position position="539"/>
    </location>
    <ligand>
        <name>Zn(2+)</name>
        <dbReference type="ChEBI" id="CHEBI:29105"/>
        <note>catalytic</note>
    </ligand>
</feature>
<comment type="caution">
    <text evidence="13">The sequence shown here is derived from an EMBL/GenBank/DDBJ whole genome shotgun (WGS) entry which is preliminary data.</text>
</comment>
<feature type="binding site" evidence="9">
    <location>
        <position position="468"/>
    </location>
    <ligand>
        <name>Zn(2+)</name>
        <dbReference type="ChEBI" id="CHEBI:29105"/>
        <note>catalytic</note>
    </ligand>
</feature>
<dbReference type="RefSeq" id="WP_378016370.1">
    <property type="nucleotide sequence ID" value="NZ_JBHSKT010000002.1"/>
</dbReference>
<dbReference type="Gene3D" id="3.40.50.300">
    <property type="entry name" value="P-loop containing nucleotide triphosphate hydrolases"/>
    <property type="match status" value="1"/>
</dbReference>
<dbReference type="InterPro" id="IPR005936">
    <property type="entry name" value="FtsH"/>
</dbReference>
<feature type="transmembrane region" description="Helical" evidence="9">
    <location>
        <begin position="144"/>
        <end position="165"/>
    </location>
</feature>
<dbReference type="Gene3D" id="3.40.1690.20">
    <property type="match status" value="1"/>
</dbReference>
<evidence type="ECO:0000256" key="8">
    <source>
        <dbReference type="ARBA" id="ARBA00023049"/>
    </source>
</evidence>
<gene>
    <name evidence="9 13" type="primary">ftsH</name>
    <name evidence="13" type="ORF">ACFPIB_05205</name>
</gene>
<dbReference type="GO" id="GO:0008237">
    <property type="term" value="F:metallopeptidase activity"/>
    <property type="evidence" value="ECO:0007669"/>
    <property type="project" value="UniProtKB-KW"/>
</dbReference>
<comment type="subcellular location">
    <subcellularLocation>
        <location evidence="9">Cell membrane</location>
        <topology evidence="9">Multi-pass membrane protein</topology>
        <orientation evidence="9">Cytoplasmic side</orientation>
    </subcellularLocation>
</comment>
<dbReference type="CDD" id="cd19501">
    <property type="entry name" value="RecA-like_FtsH"/>
    <property type="match status" value="1"/>
</dbReference>
<keyword evidence="14" id="KW-1185">Reference proteome</keyword>
<dbReference type="Proteomes" id="UP001596161">
    <property type="component" value="Unassembled WGS sequence"/>
</dbReference>
<organism evidence="13 14">
    <name type="scientific">Adhaeribacter terreus</name>
    <dbReference type="NCBI Taxonomy" id="529703"/>
    <lineage>
        <taxon>Bacteria</taxon>
        <taxon>Pseudomonadati</taxon>
        <taxon>Bacteroidota</taxon>
        <taxon>Cytophagia</taxon>
        <taxon>Cytophagales</taxon>
        <taxon>Hymenobacteraceae</taxon>
        <taxon>Adhaeribacter</taxon>
    </lineage>
</organism>
<evidence type="ECO:0000256" key="7">
    <source>
        <dbReference type="ARBA" id="ARBA00022840"/>
    </source>
</evidence>
<dbReference type="InterPro" id="IPR003959">
    <property type="entry name" value="ATPase_AAA_core"/>
</dbReference>
<dbReference type="EMBL" id="JBHSKT010000002">
    <property type="protein sequence ID" value="MFC5269996.1"/>
    <property type="molecule type" value="Genomic_DNA"/>
</dbReference>
<keyword evidence="4 9" id="KW-0547">Nucleotide-binding</keyword>
<evidence type="ECO:0000256" key="5">
    <source>
        <dbReference type="ARBA" id="ARBA00022801"/>
    </source>
</evidence>
<evidence type="ECO:0000256" key="4">
    <source>
        <dbReference type="ARBA" id="ARBA00022741"/>
    </source>
</evidence>
<evidence type="ECO:0000256" key="2">
    <source>
        <dbReference type="ARBA" id="ARBA00022670"/>
    </source>
</evidence>
<evidence type="ECO:0000256" key="6">
    <source>
        <dbReference type="ARBA" id="ARBA00022833"/>
    </source>
</evidence>
<keyword evidence="9" id="KW-0812">Transmembrane</keyword>
<dbReference type="InterPro" id="IPR003960">
    <property type="entry name" value="ATPase_AAA_CS"/>
</dbReference>
<reference evidence="14" key="1">
    <citation type="journal article" date="2019" name="Int. J. Syst. Evol. Microbiol.">
        <title>The Global Catalogue of Microorganisms (GCM) 10K type strain sequencing project: providing services to taxonomists for standard genome sequencing and annotation.</title>
        <authorList>
            <consortium name="The Broad Institute Genomics Platform"/>
            <consortium name="The Broad Institute Genome Sequencing Center for Infectious Disease"/>
            <person name="Wu L."/>
            <person name="Ma J."/>
        </authorList>
    </citation>
    <scope>NUCLEOTIDE SEQUENCE [LARGE SCALE GENOMIC DNA]</scope>
    <source>
        <strain evidence="14">KACC 12602</strain>
    </source>
</reference>
<comment type="function">
    <text evidence="9">Acts as a processive, ATP-dependent zinc metallopeptidase for both cytoplasmic and membrane proteins. Plays a role in the quality control of integral membrane proteins.</text>
</comment>
<proteinExistence type="inferred from homology"/>
<keyword evidence="6 9" id="KW-0862">Zinc</keyword>
<dbReference type="PANTHER" id="PTHR43655">
    <property type="entry name" value="ATP-DEPENDENT PROTEASE"/>
    <property type="match status" value="1"/>
</dbReference>
<dbReference type="Pfam" id="PF17862">
    <property type="entry name" value="AAA_lid_3"/>
    <property type="match status" value="1"/>
</dbReference>
<evidence type="ECO:0000313" key="14">
    <source>
        <dbReference type="Proteomes" id="UP001596161"/>
    </source>
</evidence>
<name>A0ABW0E8T5_9BACT</name>
<evidence type="ECO:0000256" key="9">
    <source>
        <dbReference type="HAMAP-Rule" id="MF_01458"/>
    </source>
</evidence>
<keyword evidence="9" id="KW-1133">Transmembrane helix</keyword>
<evidence type="ECO:0000313" key="13">
    <source>
        <dbReference type="EMBL" id="MFC5269996.1"/>
    </source>
</evidence>
<keyword evidence="7 9" id="KW-0067">ATP-binding</keyword>
<evidence type="ECO:0000256" key="11">
    <source>
        <dbReference type="SAM" id="MobiDB-lite"/>
    </source>
</evidence>
<dbReference type="HAMAP" id="MF_01458">
    <property type="entry name" value="FtsH"/>
    <property type="match status" value="1"/>
</dbReference>
<feature type="binding site" evidence="9">
    <location>
        <position position="464"/>
    </location>
    <ligand>
        <name>Zn(2+)</name>
        <dbReference type="ChEBI" id="CHEBI:29105"/>
        <note>catalytic</note>
    </ligand>
</feature>
<evidence type="ECO:0000256" key="10">
    <source>
        <dbReference type="RuleBase" id="RU003651"/>
    </source>
</evidence>
<feature type="transmembrane region" description="Helical" evidence="9">
    <location>
        <begin position="23"/>
        <end position="40"/>
    </location>
</feature>
<dbReference type="InterPro" id="IPR027417">
    <property type="entry name" value="P-loop_NTPase"/>
</dbReference>
<evidence type="ECO:0000256" key="1">
    <source>
        <dbReference type="ARBA" id="ARBA00010044"/>
    </source>
</evidence>
<keyword evidence="9" id="KW-1003">Cell membrane</keyword>
<dbReference type="PANTHER" id="PTHR43655:SF2">
    <property type="entry name" value="AFG3 LIKE MATRIX AAA PEPTIDASE SUBUNIT 2, ISOFORM A"/>
    <property type="match status" value="1"/>
</dbReference>
<comment type="similarity">
    <text evidence="9">In the central section; belongs to the AAA ATPase family.</text>
</comment>
<dbReference type="Pfam" id="PF00004">
    <property type="entry name" value="AAA"/>
    <property type="match status" value="1"/>
</dbReference>
<comment type="subunit">
    <text evidence="9">Homohexamer.</text>
</comment>
<keyword evidence="2 9" id="KW-0645">Protease</keyword>
<dbReference type="SUPFAM" id="SSF140990">
    <property type="entry name" value="FtsH protease domain-like"/>
    <property type="match status" value="1"/>
</dbReference>
<dbReference type="InterPro" id="IPR037219">
    <property type="entry name" value="Peptidase_M41-like"/>
</dbReference>
<dbReference type="InterPro" id="IPR000642">
    <property type="entry name" value="Peptidase_M41"/>
</dbReference>
<evidence type="ECO:0000259" key="12">
    <source>
        <dbReference type="SMART" id="SM00382"/>
    </source>
</evidence>
<dbReference type="InterPro" id="IPR050928">
    <property type="entry name" value="ATP-dep_Zn_Metalloprotease"/>
</dbReference>
<dbReference type="Pfam" id="PF01434">
    <property type="entry name" value="Peptidase_M41"/>
    <property type="match status" value="1"/>
</dbReference>
<accession>A0ABW0E8T5</accession>
<dbReference type="NCBIfam" id="TIGR01241">
    <property type="entry name" value="FtsH_fam"/>
    <property type="match status" value="1"/>
</dbReference>
<feature type="region of interest" description="Disordered" evidence="11">
    <location>
        <begin position="1"/>
        <end position="20"/>
    </location>
</feature>
<dbReference type="SUPFAM" id="SSF52540">
    <property type="entry name" value="P-loop containing nucleoside triphosphate hydrolases"/>
    <property type="match status" value="1"/>
</dbReference>
<keyword evidence="5 9" id="KW-0378">Hydrolase</keyword>
<dbReference type="InterPro" id="IPR003593">
    <property type="entry name" value="AAA+_ATPase"/>
</dbReference>
<dbReference type="PROSITE" id="PS00674">
    <property type="entry name" value="AAA"/>
    <property type="match status" value="1"/>
</dbReference>
<feature type="domain" description="AAA+ ATPase" evidence="12">
    <location>
        <begin position="232"/>
        <end position="373"/>
    </location>
</feature>
<keyword evidence="9" id="KW-0472">Membrane</keyword>
<comment type="similarity">
    <text evidence="1 9">In the C-terminal section; belongs to the peptidase M41 family.</text>
</comment>
<protein>
    <recommendedName>
        <fullName evidence="9">ATP-dependent zinc metalloprotease FtsH</fullName>
        <ecNumber evidence="9">3.4.24.-</ecNumber>
    </recommendedName>
</protein>
<dbReference type="InterPro" id="IPR041569">
    <property type="entry name" value="AAA_lid_3"/>
</dbReference>
<dbReference type="Gene3D" id="1.20.58.760">
    <property type="entry name" value="Peptidase M41"/>
    <property type="match status" value="1"/>
</dbReference>
<keyword evidence="3 9" id="KW-0479">Metal-binding</keyword>
<sequence length="642" mass="71581">MAEEPSNNEKKGSKPPPQPQRPAIPWMYLMLLGLVLFMWLNNSKTASEQTTWLALEKDMLPRKAVKKIEVINNEKALVYLKETFADSVPFNTILKPDGKTLNPGPHYTFTIGSAETLERKLDEAQKNVPLAERVDVSYKKESNWLLNILSWIFPLALLFFFWSFMLRRAGGGAGGASIFSFGKSKATLTEHQDKDGVTFRDVAGLEEAQMEVKEVIDFLKNPETFTRLGAKIPKGVILVGPPGTGKTLLAKAVAGEAEVPFFSMSGSEFVEMFVGVGASRVRDLFKQAKAKAPCIIFIDEIDSIGQSRGRSAYFQGSNDERESTLNQLLTEMDGFETNSGVIVLAATNRAELLDPALLRPGRFDRHIYLELPNLHEREAIFKVHLRPIKYDESIDVSFLAAQTPGFSGADIANVCNEAALIAARSKKEQVSRQDFLDALDRIIAGLEKKSKIITPEEKKIIAYHEAGHAVVSWKLKTVDPLVKISIIPRGKSLGAAWYLPEERQLKSFTAFKEHMAATLGGRAAEELIFGEVTSGALDDLEKVTKEAYMLVAFYGFDKQIGNMSFYDSTDQQQNQLVKPYSEETGKIIDAEVRKLIEEAYELAKNTLSQNRDLLEKLAGKLLEKEVVYKEDLEAILGNRFNP</sequence>
<feature type="active site" evidence="9">
    <location>
        <position position="465"/>
    </location>
</feature>
<dbReference type="Gene3D" id="1.10.8.60">
    <property type="match status" value="1"/>
</dbReference>
<feature type="binding site" evidence="9">
    <location>
        <begin position="240"/>
        <end position="247"/>
    </location>
    <ligand>
        <name>ATP</name>
        <dbReference type="ChEBI" id="CHEBI:30616"/>
    </ligand>
</feature>